<dbReference type="Proteomes" id="UP001497482">
    <property type="component" value="Chromosome 14"/>
</dbReference>
<name>A0AAV2JVP8_KNICA</name>
<protein>
    <recommendedName>
        <fullName evidence="3">LRRCT domain-containing protein</fullName>
    </recommendedName>
</protein>
<evidence type="ECO:0000313" key="4">
    <source>
        <dbReference type="EMBL" id="CAL1579379.1"/>
    </source>
</evidence>
<dbReference type="SMART" id="SM00082">
    <property type="entry name" value="LRRCT"/>
    <property type="match status" value="1"/>
</dbReference>
<dbReference type="InterPro" id="IPR050328">
    <property type="entry name" value="Dev_Immune_Receptor"/>
</dbReference>
<gene>
    <name evidence="4" type="ORF">KC01_LOCUS10438</name>
</gene>
<reference evidence="4 5" key="1">
    <citation type="submission" date="2024-04" db="EMBL/GenBank/DDBJ databases">
        <authorList>
            <person name="Waldvogel A.-M."/>
            <person name="Schoenle A."/>
        </authorList>
    </citation>
    <scope>NUCLEOTIDE SEQUENCE [LARGE SCALE GENOMIC DNA]</scope>
</reference>
<dbReference type="GO" id="GO:0031012">
    <property type="term" value="C:extracellular matrix"/>
    <property type="evidence" value="ECO:0007669"/>
    <property type="project" value="TreeGrafter"/>
</dbReference>
<keyword evidence="1" id="KW-0433">Leucine-rich repeat</keyword>
<dbReference type="InterPro" id="IPR032675">
    <property type="entry name" value="LRR_dom_sf"/>
</dbReference>
<evidence type="ECO:0000256" key="1">
    <source>
        <dbReference type="ARBA" id="ARBA00022614"/>
    </source>
</evidence>
<dbReference type="AlphaFoldDB" id="A0AAV2JVP8"/>
<organism evidence="4 5">
    <name type="scientific">Knipowitschia caucasica</name>
    <name type="common">Caucasian dwarf goby</name>
    <name type="synonym">Pomatoschistus caucasicus</name>
    <dbReference type="NCBI Taxonomy" id="637954"/>
    <lineage>
        <taxon>Eukaryota</taxon>
        <taxon>Metazoa</taxon>
        <taxon>Chordata</taxon>
        <taxon>Craniata</taxon>
        <taxon>Vertebrata</taxon>
        <taxon>Euteleostomi</taxon>
        <taxon>Actinopterygii</taxon>
        <taxon>Neopterygii</taxon>
        <taxon>Teleostei</taxon>
        <taxon>Neoteleostei</taxon>
        <taxon>Acanthomorphata</taxon>
        <taxon>Gobiaria</taxon>
        <taxon>Gobiiformes</taxon>
        <taxon>Gobioidei</taxon>
        <taxon>Gobiidae</taxon>
        <taxon>Gobiinae</taxon>
        <taxon>Knipowitschia</taxon>
    </lineage>
</organism>
<evidence type="ECO:0000313" key="5">
    <source>
        <dbReference type="Proteomes" id="UP001497482"/>
    </source>
</evidence>
<dbReference type="GO" id="GO:0005615">
    <property type="term" value="C:extracellular space"/>
    <property type="evidence" value="ECO:0007669"/>
    <property type="project" value="TreeGrafter"/>
</dbReference>
<dbReference type="Gene3D" id="3.80.10.10">
    <property type="entry name" value="Ribonuclease Inhibitor"/>
    <property type="match status" value="2"/>
</dbReference>
<dbReference type="PANTHER" id="PTHR24373">
    <property type="entry name" value="SLIT RELATED LEUCINE-RICH REPEAT NEURONAL PROTEIN"/>
    <property type="match status" value="1"/>
</dbReference>
<evidence type="ECO:0000256" key="2">
    <source>
        <dbReference type="ARBA" id="ARBA00022729"/>
    </source>
</evidence>
<feature type="domain" description="LRRCT" evidence="3">
    <location>
        <begin position="187"/>
        <end position="239"/>
    </location>
</feature>
<keyword evidence="5" id="KW-1185">Reference proteome</keyword>
<dbReference type="EMBL" id="OZ035836">
    <property type="protein sequence ID" value="CAL1579379.1"/>
    <property type="molecule type" value="Genomic_DNA"/>
</dbReference>
<dbReference type="SUPFAM" id="SSF52058">
    <property type="entry name" value="L domain-like"/>
    <property type="match status" value="1"/>
</dbReference>
<accession>A0AAV2JVP8</accession>
<evidence type="ECO:0000259" key="3">
    <source>
        <dbReference type="SMART" id="SM00082"/>
    </source>
</evidence>
<dbReference type="PANTHER" id="PTHR24373:SF397">
    <property type="entry name" value="IG-LIKE DOMAIN-CONTAINING PROTEIN"/>
    <property type="match status" value="1"/>
</dbReference>
<sequence length="306" mass="34700">MGRSDCVHSLSALARGTSNCTSWLSKVEDVQVGGVHLLLCAVVLPGVEQFPVRDFILMTSSVSYLFTNTLEDSPQLCKLIFLNNAIRSVHSQAFEDLVQLQDLEISGNPWLEHLYLGTFSKQHNLTNLMLNYNRLKTANNLSSIQPKLFEDQALIEQLNLSDNRLQTLPEGLMDTFSVQHMLRLHGNPWKCDCGLWYLHDWVLRNGQNVEMLDRTLCESPAFLNRRSMDSVEREQLVCHMGKDHSVDVRNCLMQVSGDAVIIKCKVETCLPLAVKVQLQDELGNVKEHVVRNEWTDSAQCSNMTLE</sequence>
<keyword evidence="2" id="KW-0732">Signal</keyword>
<proteinExistence type="predicted"/>
<dbReference type="InterPro" id="IPR000483">
    <property type="entry name" value="Cys-rich_flank_reg_C"/>
</dbReference>